<dbReference type="InterPro" id="IPR027275">
    <property type="entry name" value="PRC-brl_dom"/>
</dbReference>
<name>A0A5B8RWB4_9BURK</name>
<gene>
    <name evidence="3" type="ORF">FOZ74_12595</name>
</gene>
<dbReference type="AlphaFoldDB" id="A0A5B8RWB4"/>
<dbReference type="KEGG" id="cof:FOZ74_12595"/>
<evidence type="ECO:0000259" key="2">
    <source>
        <dbReference type="Pfam" id="PF05239"/>
    </source>
</evidence>
<dbReference type="Proteomes" id="UP000321199">
    <property type="component" value="Chromosome"/>
</dbReference>
<dbReference type="Pfam" id="PF05239">
    <property type="entry name" value="PRC"/>
    <property type="match status" value="1"/>
</dbReference>
<feature type="chain" id="PRO_5022801787" evidence="1">
    <location>
        <begin position="25"/>
        <end position="140"/>
    </location>
</feature>
<feature type="signal peptide" evidence="1">
    <location>
        <begin position="1"/>
        <end position="24"/>
    </location>
</feature>
<organism evidence="3 4">
    <name type="scientific">Comamonas flocculans</name>
    <dbReference type="NCBI Taxonomy" id="2597701"/>
    <lineage>
        <taxon>Bacteria</taxon>
        <taxon>Pseudomonadati</taxon>
        <taxon>Pseudomonadota</taxon>
        <taxon>Betaproteobacteria</taxon>
        <taxon>Burkholderiales</taxon>
        <taxon>Comamonadaceae</taxon>
        <taxon>Comamonas</taxon>
    </lineage>
</organism>
<proteinExistence type="predicted"/>
<dbReference type="EMBL" id="CP042344">
    <property type="protein sequence ID" value="QEA13800.1"/>
    <property type="molecule type" value="Genomic_DNA"/>
</dbReference>
<evidence type="ECO:0000313" key="3">
    <source>
        <dbReference type="EMBL" id="QEA13800.1"/>
    </source>
</evidence>
<dbReference type="SUPFAM" id="SSF50346">
    <property type="entry name" value="PRC-barrel domain"/>
    <property type="match status" value="1"/>
</dbReference>
<protein>
    <submittedName>
        <fullName evidence="3">PRC-barrel domain containing protein</fullName>
    </submittedName>
</protein>
<dbReference type="RefSeq" id="WP_146913397.1">
    <property type="nucleotide sequence ID" value="NZ_CP042344.1"/>
</dbReference>
<dbReference type="Gene3D" id="2.30.30.240">
    <property type="entry name" value="PRC-barrel domain"/>
    <property type="match status" value="1"/>
</dbReference>
<keyword evidence="4" id="KW-1185">Reference proteome</keyword>
<feature type="domain" description="PRC-barrel" evidence="2">
    <location>
        <begin position="54"/>
        <end position="117"/>
    </location>
</feature>
<keyword evidence="1" id="KW-0732">Signal</keyword>
<sequence length="140" mass="15127">MQFRPIGHGLILSACLALPFAASAQVAGTTVLGTTQSVYATAANGWSVKKAILDHDVYNDDAKPEVVGSVEDIIIAPKGSVSYAVVNASKYLGLSSHYVLIPAEQFHVENQRITLPDATKEALRNVPEFKYNRNADEKLK</sequence>
<accession>A0A5B8RWB4</accession>
<dbReference type="OrthoDB" id="8759924at2"/>
<dbReference type="PROSITE" id="PS51257">
    <property type="entry name" value="PROKAR_LIPOPROTEIN"/>
    <property type="match status" value="1"/>
</dbReference>
<evidence type="ECO:0000313" key="4">
    <source>
        <dbReference type="Proteomes" id="UP000321199"/>
    </source>
</evidence>
<dbReference type="InterPro" id="IPR011033">
    <property type="entry name" value="PRC_barrel-like_sf"/>
</dbReference>
<evidence type="ECO:0000256" key="1">
    <source>
        <dbReference type="SAM" id="SignalP"/>
    </source>
</evidence>
<reference evidence="3 4" key="1">
    <citation type="submission" date="2019-07" db="EMBL/GenBank/DDBJ databases">
        <title>Complete genome sequence of Comamonas sp. NLF 7-7 isolated from livestock.</title>
        <authorList>
            <person name="Kim D.H."/>
            <person name="Kim J.G."/>
        </authorList>
    </citation>
    <scope>NUCLEOTIDE SEQUENCE [LARGE SCALE GENOMIC DNA]</scope>
    <source>
        <strain evidence="3 4">NLF 7-7</strain>
    </source>
</reference>